<dbReference type="GO" id="GO:0015074">
    <property type="term" value="P:DNA integration"/>
    <property type="evidence" value="ECO:0007669"/>
    <property type="project" value="InterPro"/>
</dbReference>
<dbReference type="PANTHER" id="PTHR42648">
    <property type="entry name" value="TRANSPOSASE, PUTATIVE-RELATED"/>
    <property type="match status" value="1"/>
</dbReference>
<dbReference type="GO" id="GO:0032196">
    <property type="term" value="P:transposition"/>
    <property type="evidence" value="ECO:0007669"/>
    <property type="project" value="UniProtKB-KW"/>
</dbReference>
<evidence type="ECO:0000256" key="2">
    <source>
        <dbReference type="ARBA" id="ARBA00022884"/>
    </source>
</evidence>
<dbReference type="PROSITE" id="PS50994">
    <property type="entry name" value="INTEGRASE"/>
    <property type="match status" value="1"/>
</dbReference>
<dbReference type="InterPro" id="IPR036397">
    <property type="entry name" value="RNaseH_sf"/>
</dbReference>
<evidence type="ECO:0000256" key="3">
    <source>
        <dbReference type="ARBA" id="ARBA00048173"/>
    </source>
</evidence>
<keyword evidence="1" id="KW-0815">Transposition</keyword>
<proteinExistence type="predicted"/>
<keyword evidence="7" id="KW-1185">Reference proteome</keyword>
<comment type="catalytic activity">
    <reaction evidence="4">
        <text>DNA(n) + a 2'-deoxyribonucleoside 5'-triphosphate = DNA(n+1) + diphosphate</text>
        <dbReference type="Rhea" id="RHEA:22508"/>
        <dbReference type="Rhea" id="RHEA-COMP:17339"/>
        <dbReference type="Rhea" id="RHEA-COMP:17340"/>
        <dbReference type="ChEBI" id="CHEBI:33019"/>
        <dbReference type="ChEBI" id="CHEBI:61560"/>
        <dbReference type="ChEBI" id="CHEBI:173112"/>
        <dbReference type="EC" id="2.7.7.7"/>
    </reaction>
</comment>
<dbReference type="GO" id="GO:0003723">
    <property type="term" value="F:RNA binding"/>
    <property type="evidence" value="ECO:0007669"/>
    <property type="project" value="UniProtKB-KW"/>
</dbReference>
<evidence type="ECO:0000256" key="4">
    <source>
        <dbReference type="ARBA" id="ARBA00049244"/>
    </source>
</evidence>
<dbReference type="GO" id="GO:0003964">
    <property type="term" value="F:RNA-directed DNA polymerase activity"/>
    <property type="evidence" value="ECO:0007669"/>
    <property type="project" value="UniProtKB-EC"/>
</dbReference>
<comment type="catalytic activity">
    <reaction evidence="3">
        <text>DNA(n) + a 2'-deoxyribonucleoside 5'-triphosphate = DNA(n+1) + diphosphate</text>
        <dbReference type="Rhea" id="RHEA:22508"/>
        <dbReference type="Rhea" id="RHEA-COMP:17339"/>
        <dbReference type="Rhea" id="RHEA-COMP:17340"/>
        <dbReference type="ChEBI" id="CHEBI:33019"/>
        <dbReference type="ChEBI" id="CHEBI:61560"/>
        <dbReference type="ChEBI" id="CHEBI:173112"/>
        <dbReference type="EC" id="2.7.7.49"/>
    </reaction>
</comment>
<evidence type="ECO:0000313" key="7">
    <source>
        <dbReference type="Proteomes" id="UP000309038"/>
    </source>
</evidence>
<evidence type="ECO:0000259" key="5">
    <source>
        <dbReference type="PROSITE" id="PS50994"/>
    </source>
</evidence>
<feature type="domain" description="Integrase catalytic" evidence="5">
    <location>
        <begin position="70"/>
        <end position="237"/>
    </location>
</feature>
<evidence type="ECO:0000313" key="6">
    <source>
        <dbReference type="EMBL" id="THG97833.1"/>
    </source>
</evidence>
<dbReference type="InterPro" id="IPR001584">
    <property type="entry name" value="Integrase_cat-core"/>
</dbReference>
<dbReference type="InterPro" id="IPR039537">
    <property type="entry name" value="Retrotran_Ty1/copia-like"/>
</dbReference>
<accession>A0A4S4KI36</accession>
<comment type="caution">
    <text evidence="6">The sequence shown here is derived from an EMBL/GenBank/DDBJ whole genome shotgun (WGS) entry which is preliminary data.</text>
</comment>
<evidence type="ECO:0000256" key="1">
    <source>
        <dbReference type="ARBA" id="ARBA00022578"/>
    </source>
</evidence>
<reference evidence="6 7" key="1">
    <citation type="submission" date="2019-02" db="EMBL/GenBank/DDBJ databases">
        <title>Genome sequencing of the rare red list fungi Phlebia centrifuga.</title>
        <authorList>
            <person name="Buettner E."/>
            <person name="Kellner H."/>
        </authorList>
    </citation>
    <scope>NUCLEOTIDE SEQUENCE [LARGE SCALE GENOMIC DNA]</scope>
    <source>
        <strain evidence="6 7">DSM 108282</strain>
    </source>
</reference>
<dbReference type="SUPFAM" id="SSF53098">
    <property type="entry name" value="Ribonuclease H-like"/>
    <property type="match status" value="1"/>
</dbReference>
<name>A0A4S4KI36_9APHY</name>
<dbReference type="GO" id="GO:0003887">
    <property type="term" value="F:DNA-directed DNA polymerase activity"/>
    <property type="evidence" value="ECO:0007669"/>
    <property type="project" value="UniProtKB-EC"/>
</dbReference>
<dbReference type="AlphaFoldDB" id="A0A4S4KI36"/>
<dbReference type="Gene3D" id="3.30.420.10">
    <property type="entry name" value="Ribonuclease H-like superfamily/Ribonuclease H"/>
    <property type="match status" value="1"/>
</dbReference>
<dbReference type="EMBL" id="SGPJ01000147">
    <property type="protein sequence ID" value="THG97833.1"/>
    <property type="molecule type" value="Genomic_DNA"/>
</dbReference>
<sequence length="237" mass="27268">MVFIIEQNKVSLYNAHIQNEHVPYDYIKKALDSDHKYHGLLINPLKMEEPLCEACVKGKIFCALIQKERISNRAVNFGNILHMDLWGPSPVCAPGSLQYIFTILDEATGWLHEPQLCTKDQAFGKFVAWHSQCFTQNGICIKMVHSDRDGEFLGNDFTNFLEREGIVQRLTVHDTPQHNSMAEYVHRTIFNTIRTLLAKSSLPPFLWGKAYKHAVYIYNHSPQSFLQYKSPLKLAMV</sequence>
<dbReference type="InterPro" id="IPR012337">
    <property type="entry name" value="RNaseH-like_sf"/>
</dbReference>
<keyword evidence="2" id="KW-0694">RNA-binding</keyword>
<organism evidence="6 7">
    <name type="scientific">Hermanssonia centrifuga</name>
    <dbReference type="NCBI Taxonomy" id="98765"/>
    <lineage>
        <taxon>Eukaryota</taxon>
        <taxon>Fungi</taxon>
        <taxon>Dikarya</taxon>
        <taxon>Basidiomycota</taxon>
        <taxon>Agaricomycotina</taxon>
        <taxon>Agaricomycetes</taxon>
        <taxon>Polyporales</taxon>
        <taxon>Meruliaceae</taxon>
        <taxon>Hermanssonia</taxon>
    </lineage>
</organism>
<gene>
    <name evidence="6" type="ORF">EW026_g4237</name>
</gene>
<dbReference type="PANTHER" id="PTHR42648:SF28">
    <property type="entry name" value="TRANSPOSON-ENCODED PROTEIN WITH RIBONUCLEASE H-LIKE AND RETROVIRUS ZINC FINGER-LIKE DOMAINS"/>
    <property type="match status" value="1"/>
</dbReference>
<dbReference type="Proteomes" id="UP000309038">
    <property type="component" value="Unassembled WGS sequence"/>
</dbReference>
<protein>
    <recommendedName>
        <fullName evidence="5">Integrase catalytic domain-containing protein</fullName>
    </recommendedName>
</protein>
<dbReference type="GO" id="GO:0005634">
    <property type="term" value="C:nucleus"/>
    <property type="evidence" value="ECO:0007669"/>
    <property type="project" value="UniProtKB-ARBA"/>
</dbReference>